<dbReference type="InterPro" id="IPR009448">
    <property type="entry name" value="UDP-g_GGtrans"/>
</dbReference>
<feature type="domain" description="Glucosyltransferase 24 catalytic" evidence="18">
    <location>
        <begin position="1226"/>
        <end position="1493"/>
    </location>
</feature>
<dbReference type="Pfam" id="PF18400">
    <property type="entry name" value="Thioredoxin_12"/>
    <property type="match status" value="1"/>
</dbReference>
<name>A0AAW0ZN88_9HYME</name>
<evidence type="ECO:0000259" key="16">
    <source>
        <dbReference type="Pfam" id="PF18402"/>
    </source>
</evidence>
<feature type="domain" description="UGGT thioredoxin-like" evidence="15">
    <location>
        <begin position="298"/>
        <end position="429"/>
    </location>
</feature>
<dbReference type="Pfam" id="PF06427">
    <property type="entry name" value="UDP-g_GGTase"/>
    <property type="match status" value="1"/>
</dbReference>
<dbReference type="EMBL" id="JAWNGG020000152">
    <property type="protein sequence ID" value="KAK9299257.1"/>
    <property type="molecule type" value="Genomic_DNA"/>
</dbReference>
<evidence type="ECO:0000256" key="10">
    <source>
        <dbReference type="ARBA" id="ARBA00045874"/>
    </source>
</evidence>
<keyword evidence="5" id="KW-0328">Glycosyltransferase</keyword>
<dbReference type="GO" id="GO:0051082">
    <property type="term" value="F:unfolded protein binding"/>
    <property type="evidence" value="ECO:0007669"/>
    <property type="project" value="TreeGrafter"/>
</dbReference>
<accession>A0AAW0ZN88</accession>
<evidence type="ECO:0000256" key="6">
    <source>
        <dbReference type="ARBA" id="ARBA00022679"/>
    </source>
</evidence>
<dbReference type="InterPro" id="IPR040693">
    <property type="entry name" value="UGGT_TRXL_1"/>
</dbReference>
<comment type="function">
    <text evidence="10">Recognizes glycoproteins with minor folding defects. Reglucosylates single N-glycans near the misfolded part of the protein, thus providing quality control for protein folding in the endoplasmic reticulum. Reglucosylated proteins are recognized by calreticulin for recycling to the endoplasmic reticulum and refolding or degradation.</text>
</comment>
<evidence type="ECO:0000259" key="15">
    <source>
        <dbReference type="Pfam" id="PF18401"/>
    </source>
</evidence>
<evidence type="ECO:0000256" key="11">
    <source>
        <dbReference type="ARBA" id="ARBA00048456"/>
    </source>
</evidence>
<dbReference type="Pfam" id="PF18404">
    <property type="entry name" value="Glyco_transf_24"/>
    <property type="match status" value="1"/>
</dbReference>
<feature type="compositionally biased region" description="Basic and acidic residues" evidence="12">
    <location>
        <begin position="244"/>
        <end position="259"/>
    </location>
</feature>
<dbReference type="Pfam" id="PF18401">
    <property type="entry name" value="Thioredoxin_13"/>
    <property type="match status" value="1"/>
</dbReference>
<dbReference type="Gene3D" id="3.90.550.10">
    <property type="entry name" value="Spore Coat Polysaccharide Biosynthesis Protein SpsA, Chain A"/>
    <property type="match status" value="1"/>
</dbReference>
<dbReference type="Pfam" id="PF18403">
    <property type="entry name" value="Thioredoxin_15"/>
    <property type="match status" value="1"/>
</dbReference>
<reference evidence="19 20" key="1">
    <citation type="submission" date="2024-05" db="EMBL/GenBank/DDBJ databases">
        <title>The nuclear and mitochondrial genome assemblies of Tetragonisca angustula (Apidae: Meliponini), a tiny yet remarkable pollinator in the Neotropics.</title>
        <authorList>
            <person name="Ferrari R."/>
            <person name="Ricardo P.C."/>
            <person name="Dias F.C."/>
            <person name="Araujo N.S."/>
            <person name="Soares D.O."/>
            <person name="Zhou Q.-S."/>
            <person name="Zhu C.-D."/>
            <person name="Coutinho L."/>
            <person name="Airas M.C."/>
            <person name="Batista T.M."/>
        </authorList>
    </citation>
    <scope>NUCLEOTIDE SEQUENCE [LARGE SCALE GENOMIC DNA]</scope>
    <source>
        <strain evidence="19">ASF017062</strain>
        <tissue evidence="19">Abdomen</tissue>
    </source>
</reference>
<feature type="chain" id="PRO_5043631838" description="UDP-glucose:glycoprotein glucosyltransferase" evidence="13">
    <location>
        <begin position="29"/>
        <end position="1524"/>
    </location>
</feature>
<feature type="domain" description="UGGT thioredoxin-like" evidence="14">
    <location>
        <begin position="46"/>
        <end position="224"/>
    </location>
</feature>
<dbReference type="GO" id="GO:0036503">
    <property type="term" value="P:ERAD pathway"/>
    <property type="evidence" value="ECO:0007669"/>
    <property type="project" value="TreeGrafter"/>
</dbReference>
<dbReference type="GO" id="GO:0003980">
    <property type="term" value="F:UDP-glucose:glycoprotein glucosyltransferase activity"/>
    <property type="evidence" value="ECO:0007669"/>
    <property type="project" value="InterPro"/>
</dbReference>
<evidence type="ECO:0000256" key="3">
    <source>
        <dbReference type="ARBA" id="ARBA00004922"/>
    </source>
</evidence>
<feature type="signal peptide" evidence="13">
    <location>
        <begin position="1"/>
        <end position="28"/>
    </location>
</feature>
<dbReference type="InterPro" id="IPR040692">
    <property type="entry name" value="UGGT_TRXL_3"/>
</dbReference>
<proteinExistence type="inferred from homology"/>
<comment type="subcellular location">
    <subcellularLocation>
        <location evidence="2">Endoplasmic reticulum lumen</location>
    </subcellularLocation>
</comment>
<evidence type="ECO:0008006" key="21">
    <source>
        <dbReference type="Google" id="ProtNLM"/>
    </source>
</evidence>
<dbReference type="Proteomes" id="UP001432146">
    <property type="component" value="Unassembled WGS sequence"/>
</dbReference>
<dbReference type="InterPro" id="IPR040497">
    <property type="entry name" value="Glyco_transf_24"/>
</dbReference>
<sequence>MSFVVNFEMRLIIFFYFLLLLCAICAKADKKVNKYVTTLIDAKWKETPLALEAAEYLNDENPSYFWKFVDTFANYDLRNVTEKENYDAVIAFAEKYLSQSEVALMKLGLSLRIYSARVEMFTQMAENKNISVFDCYNVVNVGGVFTCSLEELEELASQDTWLHPDTYSVDHRYHTSQQSEKIIILYGQIGTPKFSDFHNKLKNLAETKGINYILRHYLKDRSDKNVRLSGYGVELQMKSTEYKATDDSDIKDNAGKDSETTNDSMEEIDGINFVTLKKLFPDKQSELDKLQIHLLETSHEIGALKVWQFQELSHQAAERIMNSPTNEAINVLTDISQNFPMQAKSLIRTKVNNEMKKEMKLNQAMFSTSLNIQPTDTALFINGLFFDLEAVDVLSLLESLRSELRVMESLRKIGFSNKEMSTLLALDLSTNMDKQEFAMDIRDSAINWINDIEQDSAYARWSSSLTELLRPTFPGMLRNIRRNLYNLVLIINPLSGESTPLLTLAQSLYLHSAPLRVGFVFVTNYDTSITGLSDASVAVNNAFHYFVETKGSEHALQFLIDLGNYIGPDDADVEDVKKAIKVQDSSANINYILGEESEYDVGRHLANDFVRRSGFKKFPQALLNGVPLSSDQLNANSFEEAVLSTIMSQTPTLQKAVYRGEITEGDDVVDYIMNQPNVMPRLNERILKPEKHTWLNLIGSIPNDEDYAKWSPQDLSTWLMNKMRYMYVPRRTSVHHLYTFWIVANLNDPEGRRLLREALEYIESNADVRITVIVNPFVNTSDNDDDTIDINEIVLAALHSLPVEKSIRFIRNIIKEDAVASEVDVEEEDVEERLKNQADELFVHRRYVKTVLNLEQGARAIVCNGRLIGPLDDGEEFTSEDFSLLERFSQSTYDDKLFKKLIKGQLLENDEYEKSEITDDMIMKITSLLASHPQTRSRFHVPFHGDEYSAIKVPAINPDEVAFNLIAIVDPVSRGAQKLGPILKTLQQSLNCNVKVFLNCLDKNSDMPLKSFYRFVFEPQLQFSTDGRVNGAMAKFTKLPTSSLLTQYIHAPENWLVEVVRSVYDLDNIKLDNVAIGVHSEFELEHLLLEGHCFEAVIGNPPRGLQITLGTEKQPLMVDTIVMANLGYFQLKANPGEWVLRLRQGRSAEIYDFTTIGGQDVLQNDNDVKVVISSLRSHVLKIKVSKKPDKVGMDLLSEDDKSSGLWNSISRTFTTAEDSDDQDEKLNIFSLASGHLYERFLKIMMLSVIKHTKSPVKFWFLKNYLSPTLKDFLPHMAKEYGFEYELVQYKWPRWLHQQTEKQRTIWGYKILFLDVLFPLNVKKIIFVDADQVVRADLKELATMDLGGAPYAYTPFCDSRKEMDGFRFWKQGYWRNHLQGRSYHISALYVVDLKRFRRIAAGDRLRGQYQALSQDPNSLANLDQDLPNNMIHQVAIKTLPQEWLWCETWCDDESKRYAKTIDLCNNPMTKEAKLQAAVRILPEWIGYDEEIKALQLKLENENRQTEKEENETFEDMEAFAKHEEL</sequence>
<dbReference type="InterPro" id="IPR029044">
    <property type="entry name" value="Nucleotide-diphossugar_trans"/>
</dbReference>
<feature type="domain" description="UDP-glucose:glycoprotein glucosyltransferase thioredoxin-like" evidence="17">
    <location>
        <begin position="716"/>
        <end position="930"/>
    </location>
</feature>
<keyword evidence="6" id="KW-0808">Transferase</keyword>
<evidence type="ECO:0000259" key="18">
    <source>
        <dbReference type="Pfam" id="PF18404"/>
    </source>
</evidence>
<dbReference type="PANTHER" id="PTHR11226:SF0">
    <property type="entry name" value="UDP-GLUCOSE:GLYCOPROTEIN GLUCOSYLTRANSFERASE"/>
    <property type="match status" value="1"/>
</dbReference>
<keyword evidence="7 13" id="KW-0732">Signal</keyword>
<gene>
    <name evidence="19" type="ORF">QLX08_007625</name>
</gene>
<evidence type="ECO:0000259" key="14">
    <source>
        <dbReference type="Pfam" id="PF18400"/>
    </source>
</evidence>
<keyword evidence="20" id="KW-1185">Reference proteome</keyword>
<dbReference type="InterPro" id="IPR040694">
    <property type="entry name" value="UGGT_TRXL_2"/>
</dbReference>
<dbReference type="CDD" id="cd06432">
    <property type="entry name" value="GT8_HUGT1_C_like"/>
    <property type="match status" value="1"/>
</dbReference>
<comment type="caution">
    <text evidence="19">The sequence shown here is derived from an EMBL/GenBank/DDBJ whole genome shotgun (WGS) entry which is preliminary data.</text>
</comment>
<feature type="domain" description="UGGT thioredoxin-like" evidence="16">
    <location>
        <begin position="439"/>
        <end position="686"/>
    </location>
</feature>
<dbReference type="GO" id="GO:0005788">
    <property type="term" value="C:endoplasmic reticulum lumen"/>
    <property type="evidence" value="ECO:0007669"/>
    <property type="project" value="UniProtKB-SubCell"/>
</dbReference>
<dbReference type="SUPFAM" id="SSF53448">
    <property type="entry name" value="Nucleotide-diphospho-sugar transferases"/>
    <property type="match status" value="1"/>
</dbReference>
<comment type="cofactor">
    <cofactor evidence="1">
        <name>Ca(2+)</name>
        <dbReference type="ChEBI" id="CHEBI:29108"/>
    </cofactor>
</comment>
<comment type="pathway">
    <text evidence="3">Protein modification; protein glycosylation.</text>
</comment>
<evidence type="ECO:0000256" key="9">
    <source>
        <dbReference type="ARBA" id="ARBA00023180"/>
    </source>
</evidence>
<comment type="similarity">
    <text evidence="4">Belongs to the glycosyltransferase 8 family.</text>
</comment>
<dbReference type="Pfam" id="PF18402">
    <property type="entry name" value="Thioredoxin_14"/>
    <property type="match status" value="1"/>
</dbReference>
<evidence type="ECO:0000256" key="7">
    <source>
        <dbReference type="ARBA" id="ARBA00022729"/>
    </source>
</evidence>
<evidence type="ECO:0000256" key="5">
    <source>
        <dbReference type="ARBA" id="ARBA00022676"/>
    </source>
</evidence>
<keyword evidence="9" id="KW-0325">Glycoprotein</keyword>
<evidence type="ECO:0000256" key="2">
    <source>
        <dbReference type="ARBA" id="ARBA00004319"/>
    </source>
</evidence>
<dbReference type="PANTHER" id="PTHR11226">
    <property type="entry name" value="UDP-GLUCOSE GLYCOPROTEIN:GLUCOSYLTRANSFERASE"/>
    <property type="match status" value="1"/>
</dbReference>
<evidence type="ECO:0000256" key="1">
    <source>
        <dbReference type="ARBA" id="ARBA00001913"/>
    </source>
</evidence>
<evidence type="ECO:0000313" key="19">
    <source>
        <dbReference type="EMBL" id="KAK9299257.1"/>
    </source>
</evidence>
<dbReference type="InterPro" id="IPR040525">
    <property type="entry name" value="UGGT_TRXL_4"/>
</dbReference>
<comment type="catalytic activity">
    <reaction evidence="11">
        <text>N(4)-(alpha-D-Man-(1-&gt;2)-alpha-D-Man-(1-&gt;2)-alpha-D-Man-(1-&gt;3)-[alpha-D-Man-(1-&gt;2)-alpha-D-Man-(1-&gt;3)-[alpha-D-Man-(1-&gt;2)-alpha-D-Man-(1-&gt;6)]-alpha-D-Man-(1-&gt;6)]-beta-D-Man-(1-&gt;4)-beta-D-GlcNAc-(1-&gt;4)-beta-D-GlcNAc)-L-asparaginyl-[protein] (N-glucan mannose isomer 9A1,2,3B1,2,3) + UDP-alpha-D-glucose = N(4)-(alpha-D-Glc-(1-&gt;3)-alpha-D-Man-(1-&gt;2)-alpha-D-Man-(1-&gt;2)-alpha-D-Man-(1-&gt;3)-[alpha-D-Man-(1-&gt;2)-alpha-D-Man-(1-&gt;3)-[alpha-D-Man-(1-&gt;2)-alpha-D-Man-(1-&gt;6)]-alpha-D-Man-(1-&gt;6)]-beta-D-Man-(1-&gt;4)-beta-D-GlcNAc-(1-&gt;4)-beta-D-GlcNAc)-L-asparaginyl-[protein] + UDP + H(+)</text>
        <dbReference type="Rhea" id="RHEA:61304"/>
        <dbReference type="Rhea" id="RHEA-COMP:14356"/>
        <dbReference type="Rhea" id="RHEA-COMP:14357"/>
        <dbReference type="ChEBI" id="CHEBI:15378"/>
        <dbReference type="ChEBI" id="CHEBI:58223"/>
        <dbReference type="ChEBI" id="CHEBI:58885"/>
        <dbReference type="ChEBI" id="CHEBI:59080"/>
        <dbReference type="ChEBI" id="CHEBI:139493"/>
    </reaction>
</comment>
<feature type="region of interest" description="Disordered" evidence="12">
    <location>
        <begin position="244"/>
        <end position="263"/>
    </location>
</feature>
<evidence type="ECO:0000313" key="20">
    <source>
        <dbReference type="Proteomes" id="UP001432146"/>
    </source>
</evidence>
<keyword evidence="8" id="KW-0256">Endoplasmic reticulum</keyword>
<organism evidence="19 20">
    <name type="scientific">Tetragonisca angustula</name>
    <dbReference type="NCBI Taxonomy" id="166442"/>
    <lineage>
        <taxon>Eukaryota</taxon>
        <taxon>Metazoa</taxon>
        <taxon>Ecdysozoa</taxon>
        <taxon>Arthropoda</taxon>
        <taxon>Hexapoda</taxon>
        <taxon>Insecta</taxon>
        <taxon>Pterygota</taxon>
        <taxon>Neoptera</taxon>
        <taxon>Endopterygota</taxon>
        <taxon>Hymenoptera</taxon>
        <taxon>Apocrita</taxon>
        <taxon>Aculeata</taxon>
        <taxon>Apoidea</taxon>
        <taxon>Anthophila</taxon>
        <taxon>Apidae</taxon>
        <taxon>Tetragonisca</taxon>
    </lineage>
</organism>
<evidence type="ECO:0000256" key="4">
    <source>
        <dbReference type="ARBA" id="ARBA00006351"/>
    </source>
</evidence>
<protein>
    <recommendedName>
        <fullName evidence="21">UDP-glucose:glycoprotein glucosyltransferase</fullName>
    </recommendedName>
</protein>
<evidence type="ECO:0000259" key="17">
    <source>
        <dbReference type="Pfam" id="PF18403"/>
    </source>
</evidence>
<dbReference type="GO" id="GO:0018279">
    <property type="term" value="P:protein N-linked glycosylation via asparagine"/>
    <property type="evidence" value="ECO:0007669"/>
    <property type="project" value="TreeGrafter"/>
</dbReference>
<dbReference type="FunFam" id="3.90.550.10:FF:000004">
    <property type="entry name" value="UDP-glucose glycoprotein glucosyltransferase 1"/>
    <property type="match status" value="1"/>
</dbReference>
<evidence type="ECO:0000256" key="8">
    <source>
        <dbReference type="ARBA" id="ARBA00022824"/>
    </source>
</evidence>
<evidence type="ECO:0000256" key="12">
    <source>
        <dbReference type="SAM" id="MobiDB-lite"/>
    </source>
</evidence>
<evidence type="ECO:0000256" key="13">
    <source>
        <dbReference type="SAM" id="SignalP"/>
    </source>
</evidence>